<dbReference type="InterPro" id="IPR056130">
    <property type="entry name" value="DUF7713"/>
</dbReference>
<comment type="caution">
    <text evidence="3">The sequence shown here is derived from an EMBL/GenBank/DDBJ whole genome shotgun (WGS) entry which is preliminary data.</text>
</comment>
<gene>
    <name evidence="3" type="ORF">S03H2_23947</name>
</gene>
<feature type="domain" description="DUF7713" evidence="2">
    <location>
        <begin position="90"/>
        <end position="156"/>
    </location>
</feature>
<feature type="non-terminal residue" evidence="3">
    <location>
        <position position="158"/>
    </location>
</feature>
<organism evidence="3">
    <name type="scientific">marine sediment metagenome</name>
    <dbReference type="NCBI Taxonomy" id="412755"/>
    <lineage>
        <taxon>unclassified sequences</taxon>
        <taxon>metagenomes</taxon>
        <taxon>ecological metagenomes</taxon>
    </lineage>
</organism>
<evidence type="ECO:0000259" key="1">
    <source>
        <dbReference type="Pfam" id="PF24735"/>
    </source>
</evidence>
<feature type="domain" description="DUF7686" evidence="1">
    <location>
        <begin position="19"/>
        <end position="87"/>
    </location>
</feature>
<sequence>MYEYINGDRIVHSTLKSGKDLIIKDQWKREYHFKIASFPVPTGLASEAIEVKEDNSVGYMFNILSDFDTNPEVAEERLIRKIKRGINRRHLKKRNGKWEIGERDILRGRIEWNDDFSDTEYDRVFVIDGKRITMEEFGRMFEPWEGWHFQFKILDHCD</sequence>
<reference evidence="3" key="1">
    <citation type="journal article" date="2014" name="Front. Microbiol.">
        <title>High frequency of phylogenetically diverse reductive dehalogenase-homologous genes in deep subseafloor sedimentary metagenomes.</title>
        <authorList>
            <person name="Kawai M."/>
            <person name="Futagami T."/>
            <person name="Toyoda A."/>
            <person name="Takaki Y."/>
            <person name="Nishi S."/>
            <person name="Hori S."/>
            <person name="Arai W."/>
            <person name="Tsubouchi T."/>
            <person name="Morono Y."/>
            <person name="Uchiyama I."/>
            <person name="Ito T."/>
            <person name="Fujiyama A."/>
            <person name="Inagaki F."/>
            <person name="Takami H."/>
        </authorList>
    </citation>
    <scope>NUCLEOTIDE SEQUENCE</scope>
    <source>
        <strain evidence="3">Expedition CK06-06</strain>
    </source>
</reference>
<protein>
    <submittedName>
        <fullName evidence="3">Uncharacterized protein</fullName>
    </submittedName>
</protein>
<dbReference type="Pfam" id="PF24828">
    <property type="entry name" value="DUF7713"/>
    <property type="match status" value="1"/>
</dbReference>
<dbReference type="InterPro" id="IPR056103">
    <property type="entry name" value="DUF7686"/>
</dbReference>
<evidence type="ECO:0000259" key="2">
    <source>
        <dbReference type="Pfam" id="PF24828"/>
    </source>
</evidence>
<evidence type="ECO:0000313" key="3">
    <source>
        <dbReference type="EMBL" id="GAH33843.1"/>
    </source>
</evidence>
<accession>X1GLF4</accession>
<proteinExistence type="predicted"/>
<dbReference type="EMBL" id="BARU01013180">
    <property type="protein sequence ID" value="GAH33843.1"/>
    <property type="molecule type" value="Genomic_DNA"/>
</dbReference>
<dbReference type="Pfam" id="PF24735">
    <property type="entry name" value="DUF7686"/>
    <property type="match status" value="1"/>
</dbReference>
<name>X1GLF4_9ZZZZ</name>
<dbReference type="AlphaFoldDB" id="X1GLF4"/>